<dbReference type="Proteomes" id="UP000006633">
    <property type="component" value="Chromosome"/>
</dbReference>
<gene>
    <name evidence="2" type="ordered locus">Snov_3781</name>
</gene>
<reference evidence="2 3" key="1">
    <citation type="journal article" date="2012" name="Stand. Genomic Sci.">
        <title>Complete genome sequence of the facultatively chemolithoautotrophic and methylotrophic alpha Proteobacterium Starkeya novella type strain (ATCC 8093(T)).</title>
        <authorList>
            <person name="Kappler U."/>
            <person name="Davenport K."/>
            <person name="Beatson S."/>
            <person name="Lucas S."/>
            <person name="Lapidus A."/>
            <person name="Copeland A."/>
            <person name="Berry K.W."/>
            <person name="Glavina Del Rio T."/>
            <person name="Hammon N."/>
            <person name="Dalin E."/>
            <person name="Tice H."/>
            <person name="Pitluck S."/>
            <person name="Richardson P."/>
            <person name="Bruce D."/>
            <person name="Goodwin L.A."/>
            <person name="Han C."/>
            <person name="Tapia R."/>
            <person name="Detter J.C."/>
            <person name="Chang Y.J."/>
            <person name="Jeffries C.D."/>
            <person name="Land M."/>
            <person name="Hauser L."/>
            <person name="Kyrpides N.C."/>
            <person name="Goker M."/>
            <person name="Ivanova N."/>
            <person name="Klenk H.P."/>
            <person name="Woyke T."/>
        </authorList>
    </citation>
    <scope>NUCLEOTIDE SEQUENCE [LARGE SCALE GENOMIC DNA]</scope>
    <source>
        <strain evidence="3">ATCC 8093 / DSM 506 / JCM 20403 / CCM 1077 / IAM 12100 / NBRC 12443 / NCIMB 10456</strain>
    </source>
</reference>
<keyword evidence="3" id="KW-1185">Reference proteome</keyword>
<evidence type="ECO:0000256" key="1">
    <source>
        <dbReference type="SAM" id="MobiDB-lite"/>
    </source>
</evidence>
<evidence type="ECO:0000313" key="2">
    <source>
        <dbReference type="EMBL" id="ADH91051.1"/>
    </source>
</evidence>
<sequence length="100" mass="11661">MVAAGTLLSPAQATTLSQVKDFTPPDGLPEDALAEDALADEALATPDGTPVEPAHWGPPGPPPGYWRRRRRRWRRRQRRVCRRAWNRWGRPYRRCRWVWY</sequence>
<dbReference type="HOGENOM" id="CLU_2304298_0_0_5"/>
<evidence type="ECO:0000313" key="3">
    <source>
        <dbReference type="Proteomes" id="UP000006633"/>
    </source>
</evidence>
<feature type="region of interest" description="Disordered" evidence="1">
    <location>
        <begin position="1"/>
        <end position="67"/>
    </location>
</feature>
<dbReference type="AlphaFoldDB" id="D6ZYT2"/>
<feature type="compositionally biased region" description="Acidic residues" evidence="1">
    <location>
        <begin position="28"/>
        <end position="39"/>
    </location>
</feature>
<dbReference type="EMBL" id="CP002026">
    <property type="protein sequence ID" value="ADH91051.1"/>
    <property type="molecule type" value="Genomic_DNA"/>
</dbReference>
<name>D6ZYT2_ANCN5</name>
<organism evidence="2 3">
    <name type="scientific">Ancylobacter novellus (strain ATCC 8093 / DSM 506 / JCM 20403 / CCM 1077 / IAM 12100 / NBRC 12443 / NCIMB 10456)</name>
    <name type="common">Starkeya novella</name>
    <dbReference type="NCBI Taxonomy" id="639283"/>
    <lineage>
        <taxon>Bacteria</taxon>
        <taxon>Pseudomonadati</taxon>
        <taxon>Pseudomonadota</taxon>
        <taxon>Alphaproteobacteria</taxon>
        <taxon>Hyphomicrobiales</taxon>
        <taxon>Xanthobacteraceae</taxon>
        <taxon>Ancylobacter</taxon>
    </lineage>
</organism>
<dbReference type="KEGG" id="sno:Snov_3781"/>
<protein>
    <submittedName>
        <fullName evidence="2">Uncharacterized protein</fullName>
    </submittedName>
</protein>
<feature type="compositionally biased region" description="Polar residues" evidence="1">
    <location>
        <begin position="9"/>
        <end position="20"/>
    </location>
</feature>
<proteinExistence type="predicted"/>
<accession>D6ZYT2</accession>